<organism evidence="2 3">
    <name type="scientific">Candidatus Azambacteria bacterium RIFCSPLOWO2_01_FULL_46_25</name>
    <dbReference type="NCBI Taxonomy" id="1797298"/>
    <lineage>
        <taxon>Bacteria</taxon>
        <taxon>Candidatus Azamiibacteriota</taxon>
    </lineage>
</organism>
<dbReference type="InterPro" id="IPR013108">
    <property type="entry name" value="Amidohydro_3"/>
</dbReference>
<dbReference type="PANTHER" id="PTHR11647">
    <property type="entry name" value="HYDRANTOINASE/DIHYDROPYRIMIDINASE FAMILY MEMBER"/>
    <property type="match status" value="1"/>
</dbReference>
<dbReference type="EMBL" id="MEYS01000001">
    <property type="protein sequence ID" value="OGD34784.1"/>
    <property type="molecule type" value="Genomic_DNA"/>
</dbReference>
<proteinExistence type="predicted"/>
<gene>
    <name evidence="2" type="ORF">A2988_04815</name>
</gene>
<dbReference type="InterPro" id="IPR023100">
    <property type="entry name" value="D-aminoacylase_insert_dom_sf"/>
</dbReference>
<dbReference type="Pfam" id="PF07969">
    <property type="entry name" value="Amidohydro_3"/>
    <property type="match status" value="1"/>
</dbReference>
<dbReference type="Gene3D" id="3.30.1490.130">
    <property type="entry name" value="D-aminoacylase. Domain 3"/>
    <property type="match status" value="1"/>
</dbReference>
<evidence type="ECO:0000313" key="2">
    <source>
        <dbReference type="EMBL" id="OGD34784.1"/>
    </source>
</evidence>
<dbReference type="GO" id="GO:0016812">
    <property type="term" value="F:hydrolase activity, acting on carbon-nitrogen (but not peptide) bonds, in cyclic amides"/>
    <property type="evidence" value="ECO:0007669"/>
    <property type="project" value="TreeGrafter"/>
</dbReference>
<sequence>MYDILIKNGTVIDGGGVKGKFRADVGISGGVIASIGNPTNAQAKKVIDATGLYVAPGFIDALNHSDTYLTLLTNPLQESLVSQGITTIIGGNCGYSLAPLVSGNVMDSQQRWGNPSQINIDWLRMSEFLARMGEKKMNVNFGTLTGYNTIVKGLVHDEYEEMNSQQHEIAGFLADQSQFEGSLGISLGLAYLHHDQSFEDDLERVFSLAKKHRKIVTAHLRDESDRFLDSLRSVIRQALREEVSLHLSHLKVIGKKHWPNFREAIVLIEQAASRGLRISFDMFPYASSGLELYLLLPHWAKQGGQDAVMKRLHNTAERKQILKDLAAQHIEYDKITVASLAPDPVFVGKTIADIARDLAISGEEAIVEMLLGSRLSVIAFAHVLDEHNVQMAVAHPLSLVASSGAGYSIERAKGSSDLPHPRSFGAFPRFFKKYVREKPLLSWEHAVAKVTSIPARVFRLPRRGLLLENYPADVVVFDPERISDVATFENPYQYSKGVLSVLANGVLTFHEGRVLSHVPGTVLYAQ</sequence>
<comment type="caution">
    <text evidence="2">The sequence shown here is derived from an EMBL/GenBank/DDBJ whole genome shotgun (WGS) entry which is preliminary data.</text>
</comment>
<name>A0A1F5BVZ8_9BACT</name>
<dbReference type="PANTHER" id="PTHR11647:SF1">
    <property type="entry name" value="COLLAPSIN RESPONSE MEDIATOR PROTEIN"/>
    <property type="match status" value="1"/>
</dbReference>
<dbReference type="Gene3D" id="2.30.40.10">
    <property type="entry name" value="Urease, subunit C, domain 1"/>
    <property type="match status" value="1"/>
</dbReference>
<dbReference type="InterPro" id="IPR032466">
    <property type="entry name" value="Metal_Hydrolase"/>
</dbReference>
<accession>A0A1F5BVZ8</accession>
<dbReference type="GO" id="GO:0016811">
    <property type="term" value="F:hydrolase activity, acting on carbon-nitrogen (but not peptide) bonds, in linear amides"/>
    <property type="evidence" value="ECO:0007669"/>
    <property type="project" value="InterPro"/>
</dbReference>
<feature type="domain" description="Amidohydrolase 3" evidence="1">
    <location>
        <begin position="45"/>
        <end position="508"/>
    </location>
</feature>
<dbReference type="SUPFAM" id="SSF51338">
    <property type="entry name" value="Composite domain of metallo-dependent hydrolases"/>
    <property type="match status" value="1"/>
</dbReference>
<dbReference type="AlphaFoldDB" id="A0A1F5BVZ8"/>
<dbReference type="Proteomes" id="UP000176650">
    <property type="component" value="Unassembled WGS sequence"/>
</dbReference>
<evidence type="ECO:0000313" key="3">
    <source>
        <dbReference type="Proteomes" id="UP000176650"/>
    </source>
</evidence>
<dbReference type="STRING" id="1797298.A2988_04815"/>
<dbReference type="GO" id="GO:0005829">
    <property type="term" value="C:cytosol"/>
    <property type="evidence" value="ECO:0007669"/>
    <property type="project" value="TreeGrafter"/>
</dbReference>
<protein>
    <recommendedName>
        <fullName evidence="1">Amidohydrolase 3 domain-containing protein</fullName>
    </recommendedName>
</protein>
<dbReference type="InterPro" id="IPR050378">
    <property type="entry name" value="Metallo-dep_Hydrolases_sf"/>
</dbReference>
<evidence type="ECO:0000259" key="1">
    <source>
        <dbReference type="Pfam" id="PF07969"/>
    </source>
</evidence>
<dbReference type="SUPFAM" id="SSF51556">
    <property type="entry name" value="Metallo-dependent hydrolases"/>
    <property type="match status" value="1"/>
</dbReference>
<dbReference type="Gene3D" id="3.20.20.140">
    <property type="entry name" value="Metal-dependent hydrolases"/>
    <property type="match status" value="1"/>
</dbReference>
<reference evidence="2 3" key="1">
    <citation type="journal article" date="2016" name="Nat. Commun.">
        <title>Thousands of microbial genomes shed light on interconnected biogeochemical processes in an aquifer system.</title>
        <authorList>
            <person name="Anantharaman K."/>
            <person name="Brown C.T."/>
            <person name="Hug L.A."/>
            <person name="Sharon I."/>
            <person name="Castelle C.J."/>
            <person name="Probst A.J."/>
            <person name="Thomas B.C."/>
            <person name="Singh A."/>
            <person name="Wilkins M.J."/>
            <person name="Karaoz U."/>
            <person name="Brodie E.L."/>
            <person name="Williams K.H."/>
            <person name="Hubbard S.S."/>
            <person name="Banfield J.F."/>
        </authorList>
    </citation>
    <scope>NUCLEOTIDE SEQUENCE [LARGE SCALE GENOMIC DNA]</scope>
</reference>
<dbReference type="InterPro" id="IPR011059">
    <property type="entry name" value="Metal-dep_hydrolase_composite"/>
</dbReference>